<keyword evidence="5" id="KW-1185">Reference proteome</keyword>
<dbReference type="GO" id="GO:0051493">
    <property type="term" value="P:regulation of cytoskeleton organization"/>
    <property type="evidence" value="ECO:0007669"/>
    <property type="project" value="TreeGrafter"/>
</dbReference>
<dbReference type="Proteomes" id="UP001465755">
    <property type="component" value="Unassembled WGS sequence"/>
</dbReference>
<dbReference type="Gene3D" id="1.10.418.10">
    <property type="entry name" value="Calponin-like domain"/>
    <property type="match status" value="1"/>
</dbReference>
<sequence length="228" mass="25746">MEVADEELEGIYAWVDEVPLSRPKRNLARDFADGVLVAEVVRHHCPRIVDLHNYSGAHSLDAKLYNWKTLNHKVFKRLGFVVARGECEAVCTGEPGAVERVLKLIKVKLAEQLEPQTPPSTTQRLSPTRSTAQQPVHLKLDAISTKLLATGRTLDIADKPYQRQLFSAGSGSLDPHIERELAYRQQLIDELQESNEALEIRVNKLEQLVQLKNAKLKTLLDRMQVADR</sequence>
<proteinExistence type="predicted"/>
<evidence type="ECO:0000256" key="1">
    <source>
        <dbReference type="SAM" id="Coils"/>
    </source>
</evidence>
<evidence type="ECO:0000313" key="5">
    <source>
        <dbReference type="Proteomes" id="UP001465755"/>
    </source>
</evidence>
<protein>
    <recommendedName>
        <fullName evidence="3">Calponin-homology (CH) domain-containing protein</fullName>
    </recommendedName>
</protein>
<name>A0AAW1NMB1_9CHLO</name>
<dbReference type="PROSITE" id="PS50021">
    <property type="entry name" value="CH"/>
    <property type="match status" value="1"/>
</dbReference>
<dbReference type="PANTHER" id="PTHR12509:SF9">
    <property type="entry name" value="SPERM FLAGELLAR PROTEIN 1 ISOFORM X1"/>
    <property type="match status" value="1"/>
</dbReference>
<organism evidence="4 5">
    <name type="scientific">Symbiochloris irregularis</name>
    <dbReference type="NCBI Taxonomy" id="706552"/>
    <lineage>
        <taxon>Eukaryota</taxon>
        <taxon>Viridiplantae</taxon>
        <taxon>Chlorophyta</taxon>
        <taxon>core chlorophytes</taxon>
        <taxon>Trebouxiophyceae</taxon>
        <taxon>Trebouxiales</taxon>
        <taxon>Trebouxiaceae</taxon>
        <taxon>Symbiochloris</taxon>
    </lineage>
</organism>
<dbReference type="AlphaFoldDB" id="A0AAW1NMB1"/>
<feature type="compositionally biased region" description="Polar residues" evidence="2">
    <location>
        <begin position="119"/>
        <end position="133"/>
    </location>
</feature>
<feature type="coiled-coil region" evidence="1">
    <location>
        <begin position="188"/>
        <end position="222"/>
    </location>
</feature>
<feature type="region of interest" description="Disordered" evidence="2">
    <location>
        <begin position="113"/>
        <end position="133"/>
    </location>
</feature>
<dbReference type="PANTHER" id="PTHR12509">
    <property type="entry name" value="SPERMATOGENESIS-ASSOCIATED 4-RELATED"/>
    <property type="match status" value="1"/>
</dbReference>
<reference evidence="4 5" key="1">
    <citation type="journal article" date="2024" name="Nat. Commun.">
        <title>Phylogenomics reveals the evolutionary origins of lichenization in chlorophyte algae.</title>
        <authorList>
            <person name="Puginier C."/>
            <person name="Libourel C."/>
            <person name="Otte J."/>
            <person name="Skaloud P."/>
            <person name="Haon M."/>
            <person name="Grisel S."/>
            <person name="Petersen M."/>
            <person name="Berrin J.G."/>
            <person name="Delaux P.M."/>
            <person name="Dal Grande F."/>
            <person name="Keller J."/>
        </authorList>
    </citation>
    <scope>NUCLEOTIDE SEQUENCE [LARGE SCALE GENOMIC DNA]</scope>
    <source>
        <strain evidence="4 5">SAG 2036</strain>
    </source>
</reference>
<dbReference type="GO" id="GO:0005930">
    <property type="term" value="C:axoneme"/>
    <property type="evidence" value="ECO:0007669"/>
    <property type="project" value="TreeGrafter"/>
</dbReference>
<evidence type="ECO:0000313" key="4">
    <source>
        <dbReference type="EMBL" id="KAK9786385.1"/>
    </source>
</evidence>
<gene>
    <name evidence="4" type="ORF">WJX73_004933</name>
</gene>
<dbReference type="Pfam" id="PF06294">
    <property type="entry name" value="CH_2"/>
    <property type="match status" value="1"/>
</dbReference>
<feature type="domain" description="Calponin-homology (CH)" evidence="3">
    <location>
        <begin position="5"/>
        <end position="110"/>
    </location>
</feature>
<dbReference type="InterPro" id="IPR052111">
    <property type="entry name" value="Spermatogenesis_Ciliary_MAP"/>
</dbReference>
<evidence type="ECO:0000256" key="2">
    <source>
        <dbReference type="SAM" id="MobiDB-lite"/>
    </source>
</evidence>
<comment type="caution">
    <text evidence="4">The sequence shown here is derived from an EMBL/GenBank/DDBJ whole genome shotgun (WGS) entry which is preliminary data.</text>
</comment>
<dbReference type="InterPro" id="IPR010441">
    <property type="entry name" value="CH_2"/>
</dbReference>
<dbReference type="FunFam" id="1.10.418.10:FF:000059">
    <property type="entry name" value="RIKEN cDNA 6430531B16 gene"/>
    <property type="match status" value="1"/>
</dbReference>
<accession>A0AAW1NMB1</accession>
<evidence type="ECO:0000259" key="3">
    <source>
        <dbReference type="PROSITE" id="PS50021"/>
    </source>
</evidence>
<dbReference type="InterPro" id="IPR001715">
    <property type="entry name" value="CH_dom"/>
</dbReference>
<keyword evidence="1" id="KW-0175">Coiled coil</keyword>
<dbReference type="GO" id="GO:0008017">
    <property type="term" value="F:microtubule binding"/>
    <property type="evidence" value="ECO:0007669"/>
    <property type="project" value="TreeGrafter"/>
</dbReference>
<dbReference type="EMBL" id="JALJOQ010000274">
    <property type="protein sequence ID" value="KAK9786385.1"/>
    <property type="molecule type" value="Genomic_DNA"/>
</dbReference>
<dbReference type="InterPro" id="IPR036872">
    <property type="entry name" value="CH_dom_sf"/>
</dbReference>
<dbReference type="SUPFAM" id="SSF47576">
    <property type="entry name" value="Calponin-homology domain, CH-domain"/>
    <property type="match status" value="1"/>
</dbReference>